<dbReference type="EMBL" id="JXDG01000040">
    <property type="protein sequence ID" value="KIH83082.1"/>
    <property type="molecule type" value="Genomic_DNA"/>
</dbReference>
<evidence type="ECO:0000256" key="3">
    <source>
        <dbReference type="ARBA" id="ARBA00023027"/>
    </source>
</evidence>
<comment type="catalytic activity">
    <reaction evidence="4">
        <text>(E)-coniferaldehyde + NAD(+) + H2O = (E)-ferulate + NADH + 2 H(+)</text>
        <dbReference type="Rhea" id="RHEA:23968"/>
        <dbReference type="ChEBI" id="CHEBI:15377"/>
        <dbReference type="ChEBI" id="CHEBI:15378"/>
        <dbReference type="ChEBI" id="CHEBI:16547"/>
        <dbReference type="ChEBI" id="CHEBI:29749"/>
        <dbReference type="ChEBI" id="CHEBI:57540"/>
        <dbReference type="ChEBI" id="CHEBI:57945"/>
        <dbReference type="EC" id="1.2.1.68"/>
    </reaction>
</comment>
<protein>
    <recommendedName>
        <fullName evidence="6">Aldehyde dehydrogenase</fullName>
    </recommendedName>
</protein>
<sequence>MNHSVHSVTPLFDSVNELQSLFDAQRHAVRRNRAPSYVQRMHALDTLMQMVKSNRQKLLETISMDFGNRSFAETELGELMPILNSIKYVRAHLKTWMRPHKRKVGMAFKPASARVIYEPLGVVGVMAPWNYPLTLTLVPLIEALAAGNRVIIKPSELTPRTAQLLKDLIGSAFPKDQITVITGGPEIAAHFSTLPFDHLLFTGSTRIGRQVMAAAAPNLTPVTLELGGKSPVVLCRDYSLKKAARIIAIGKFFNAGQTCVAPDYVLAPRDLVEVFATALLDEAKALYPSITGNKDYTSIISPRHYERLDDMIEQAKWAGAKTWQLSQEGAAQERKIVPTILTDVSLEATVMREEIFGPILPIIGYDTFEQAIELINDRPKPLALYCFSHDTQVIKQILDRTRSGGVTINGTMLHATQEDLPFGGVGESGTGAYHGYDGFVRMSHARGVFKLSRFNMSHRIAAPYGKMTRFITRLMLGK</sequence>
<dbReference type="CDD" id="cd07133">
    <property type="entry name" value="ALDH_CALDH_CalB"/>
    <property type="match status" value="1"/>
</dbReference>
<feature type="active site" evidence="7 8">
    <location>
        <position position="225"/>
    </location>
</feature>
<name>A0A0C2IDN5_9PSED</name>
<dbReference type="PROSITE" id="PS00687">
    <property type="entry name" value="ALDEHYDE_DEHYDR_GLU"/>
    <property type="match status" value="1"/>
</dbReference>
<dbReference type="AlphaFoldDB" id="A0A0C2IDN5"/>
<dbReference type="InterPro" id="IPR016163">
    <property type="entry name" value="Ald_DH_C"/>
</dbReference>
<dbReference type="InterPro" id="IPR016160">
    <property type="entry name" value="Ald_DH_CS_CYS"/>
</dbReference>
<dbReference type="Gene3D" id="3.40.309.10">
    <property type="entry name" value="Aldehyde Dehydrogenase, Chain A, domain 2"/>
    <property type="match status" value="1"/>
</dbReference>
<dbReference type="FunFam" id="3.40.309.10:FF:000003">
    <property type="entry name" value="Aldehyde dehydrogenase"/>
    <property type="match status" value="1"/>
</dbReference>
<feature type="domain" description="Aldehyde dehydrogenase" evidence="10">
    <location>
        <begin position="19"/>
        <end position="444"/>
    </location>
</feature>
<dbReference type="STRING" id="226910.UCMB321_3032"/>
<dbReference type="OrthoDB" id="9812625at2"/>
<accession>A0A0C2IDN5</accession>
<dbReference type="PANTHER" id="PTHR43570:SF20">
    <property type="entry name" value="ALDEHYDE DEHYDROGENASE ALDX-RELATED"/>
    <property type="match status" value="1"/>
</dbReference>
<organism evidence="11 12">
    <name type="scientific">Pseudomonas batumici</name>
    <dbReference type="NCBI Taxonomy" id="226910"/>
    <lineage>
        <taxon>Bacteria</taxon>
        <taxon>Pseudomonadati</taxon>
        <taxon>Pseudomonadota</taxon>
        <taxon>Gammaproteobacteria</taxon>
        <taxon>Pseudomonadales</taxon>
        <taxon>Pseudomonadaceae</taxon>
        <taxon>Pseudomonas</taxon>
    </lineage>
</organism>
<evidence type="ECO:0000313" key="12">
    <source>
        <dbReference type="Proteomes" id="UP000031535"/>
    </source>
</evidence>
<dbReference type="GO" id="GO:0005737">
    <property type="term" value="C:cytoplasm"/>
    <property type="evidence" value="ECO:0007669"/>
    <property type="project" value="TreeGrafter"/>
</dbReference>
<comment type="similarity">
    <text evidence="1 6 9">Belongs to the aldehyde dehydrogenase family.</text>
</comment>
<evidence type="ECO:0000256" key="4">
    <source>
        <dbReference type="ARBA" id="ARBA00051482"/>
    </source>
</evidence>
<dbReference type="Gene3D" id="3.40.605.10">
    <property type="entry name" value="Aldehyde Dehydrogenase, Chain A, domain 1"/>
    <property type="match status" value="1"/>
</dbReference>
<keyword evidence="12" id="KW-1185">Reference proteome</keyword>
<keyword evidence="3" id="KW-0520">NAD</keyword>
<dbReference type="PANTHER" id="PTHR43570">
    <property type="entry name" value="ALDEHYDE DEHYDROGENASE"/>
    <property type="match status" value="1"/>
</dbReference>
<dbReference type="InterPro" id="IPR015590">
    <property type="entry name" value="Aldehyde_DH_dom"/>
</dbReference>
<dbReference type="InterPro" id="IPR029510">
    <property type="entry name" value="Ald_DH_CS_GLU"/>
</dbReference>
<keyword evidence="2 6" id="KW-0560">Oxidoreductase</keyword>
<dbReference type="PATRIC" id="fig|226910.6.peg.3021"/>
<comment type="caution">
    <text evidence="11">The sequence shown here is derived from an EMBL/GenBank/DDBJ whole genome shotgun (WGS) entry which is preliminary data.</text>
</comment>
<evidence type="ECO:0000259" key="10">
    <source>
        <dbReference type="Pfam" id="PF00171"/>
    </source>
</evidence>
<dbReference type="Pfam" id="PF00171">
    <property type="entry name" value="Aldedh"/>
    <property type="match status" value="1"/>
</dbReference>
<dbReference type="InterPro" id="IPR012394">
    <property type="entry name" value="Aldehyde_DH_NAD(P)"/>
</dbReference>
<dbReference type="RefSeq" id="WP_040068214.1">
    <property type="nucleotide sequence ID" value="NZ_JXDG01000040.1"/>
</dbReference>
<dbReference type="Proteomes" id="UP000031535">
    <property type="component" value="Unassembled WGS sequence"/>
</dbReference>
<evidence type="ECO:0000256" key="5">
    <source>
        <dbReference type="ARBA" id="ARBA00051636"/>
    </source>
</evidence>
<evidence type="ECO:0000256" key="6">
    <source>
        <dbReference type="PIRNR" id="PIRNR036492"/>
    </source>
</evidence>
<dbReference type="PROSITE" id="PS00070">
    <property type="entry name" value="ALDEHYDE_DEHYDR_CYS"/>
    <property type="match status" value="1"/>
</dbReference>
<reference evidence="11 12" key="1">
    <citation type="submission" date="2015-01" db="EMBL/GenBank/DDBJ databases">
        <title>Complete genome of Pseudomonas batumici UCM B-321 producer of the batumin antibiotic with strong antistaphilococcal and potential anticancer activity.</title>
        <authorList>
            <person name="Klochko V.V."/>
            <person name="Zelena L.B."/>
            <person name="Elena K.A."/>
            <person name="Reva O.N."/>
        </authorList>
    </citation>
    <scope>NUCLEOTIDE SEQUENCE [LARGE SCALE GENOMIC DNA]</scope>
    <source>
        <strain evidence="11 12">UCM B-321</strain>
    </source>
</reference>
<evidence type="ECO:0000256" key="1">
    <source>
        <dbReference type="ARBA" id="ARBA00009986"/>
    </source>
</evidence>
<evidence type="ECO:0000256" key="2">
    <source>
        <dbReference type="ARBA" id="ARBA00023002"/>
    </source>
</evidence>
<evidence type="ECO:0000256" key="7">
    <source>
        <dbReference type="PIRSR" id="PIRSR036492-1"/>
    </source>
</evidence>
<dbReference type="InterPro" id="IPR016161">
    <property type="entry name" value="Ald_DH/histidinol_DH"/>
</dbReference>
<proteinExistence type="inferred from homology"/>
<dbReference type="GO" id="GO:0006081">
    <property type="term" value="P:aldehyde metabolic process"/>
    <property type="evidence" value="ECO:0007669"/>
    <property type="project" value="InterPro"/>
</dbReference>
<dbReference type="GO" id="GO:0050269">
    <property type="term" value="F:coniferyl-aldehyde dehydrogenase [NAD(P)+] activity"/>
    <property type="evidence" value="ECO:0007669"/>
    <property type="project" value="UniProtKB-EC"/>
</dbReference>
<comment type="catalytic activity">
    <reaction evidence="5">
        <text>(E)-coniferaldehyde + NADP(+) + H2O = (E)-ferulate + NADPH + 2 H(+)</text>
        <dbReference type="Rhea" id="RHEA:23964"/>
        <dbReference type="ChEBI" id="CHEBI:15377"/>
        <dbReference type="ChEBI" id="CHEBI:15378"/>
        <dbReference type="ChEBI" id="CHEBI:16547"/>
        <dbReference type="ChEBI" id="CHEBI:29749"/>
        <dbReference type="ChEBI" id="CHEBI:57783"/>
        <dbReference type="ChEBI" id="CHEBI:58349"/>
        <dbReference type="EC" id="1.2.1.68"/>
    </reaction>
</comment>
<dbReference type="GO" id="GO:0004029">
    <property type="term" value="F:aldehyde dehydrogenase (NAD+) activity"/>
    <property type="evidence" value="ECO:0007669"/>
    <property type="project" value="TreeGrafter"/>
</dbReference>
<dbReference type="InterPro" id="IPR016162">
    <property type="entry name" value="Ald_DH_N"/>
</dbReference>
<evidence type="ECO:0000256" key="9">
    <source>
        <dbReference type="RuleBase" id="RU003345"/>
    </source>
</evidence>
<feature type="active site" evidence="7">
    <location>
        <position position="259"/>
    </location>
</feature>
<dbReference type="SUPFAM" id="SSF53720">
    <property type="entry name" value="ALDH-like"/>
    <property type="match status" value="1"/>
</dbReference>
<evidence type="ECO:0000313" key="11">
    <source>
        <dbReference type="EMBL" id="KIH83082.1"/>
    </source>
</evidence>
<gene>
    <name evidence="11" type="ORF">UCMB321_3032</name>
</gene>
<evidence type="ECO:0000256" key="8">
    <source>
        <dbReference type="PROSITE-ProRule" id="PRU10007"/>
    </source>
</evidence>
<dbReference type="PIRSF" id="PIRSF036492">
    <property type="entry name" value="ALDH"/>
    <property type="match status" value="1"/>
</dbReference>